<evidence type="ECO:0000313" key="2">
    <source>
        <dbReference type="EMBL" id="MCZ0863169.1"/>
    </source>
</evidence>
<evidence type="ECO:0000313" key="3">
    <source>
        <dbReference type="Proteomes" id="UP001141336"/>
    </source>
</evidence>
<dbReference type="RefSeq" id="WP_268923429.1">
    <property type="nucleotide sequence ID" value="NZ_JAPTGC010000010.1"/>
</dbReference>
<dbReference type="Proteomes" id="UP001141336">
    <property type="component" value="Unassembled WGS sequence"/>
</dbReference>
<evidence type="ECO:0008006" key="4">
    <source>
        <dbReference type="Google" id="ProtNLM"/>
    </source>
</evidence>
<dbReference type="EMBL" id="JAPTGC010000010">
    <property type="protein sequence ID" value="MCZ0863169.1"/>
    <property type="molecule type" value="Genomic_DNA"/>
</dbReference>
<feature type="transmembrane region" description="Helical" evidence="1">
    <location>
        <begin position="21"/>
        <end position="48"/>
    </location>
</feature>
<organism evidence="2 3">
    <name type="scientific">Methanocorpusculum vombati</name>
    <dbReference type="NCBI Taxonomy" id="3002864"/>
    <lineage>
        <taxon>Archaea</taxon>
        <taxon>Methanobacteriati</taxon>
        <taxon>Methanobacteriota</taxon>
        <taxon>Stenosarchaea group</taxon>
        <taxon>Methanomicrobia</taxon>
        <taxon>Methanomicrobiales</taxon>
        <taxon>Methanocorpusculaceae</taxon>
        <taxon>Methanocorpusculum</taxon>
    </lineage>
</organism>
<proteinExistence type="predicted"/>
<evidence type="ECO:0000256" key="1">
    <source>
        <dbReference type="SAM" id="Phobius"/>
    </source>
</evidence>
<dbReference type="SUPFAM" id="SSF52266">
    <property type="entry name" value="SGNH hydrolase"/>
    <property type="match status" value="1"/>
</dbReference>
<keyword evidence="1" id="KW-0812">Transmembrane</keyword>
<accession>A0ABT4IN34</accession>
<gene>
    <name evidence="2" type="ORF">O0S09_07905</name>
</gene>
<comment type="caution">
    <text evidence="2">The sequence shown here is derived from an EMBL/GenBank/DDBJ whole genome shotgun (WGS) entry which is preliminary data.</text>
</comment>
<protein>
    <recommendedName>
        <fullName evidence="4">SGNH/GDSL hydrolase family protein</fullName>
    </recommendedName>
</protein>
<reference evidence="2" key="1">
    <citation type="submission" date="2022-12" db="EMBL/GenBank/DDBJ databases">
        <title>Isolation and characterisation of novel Methanocorpusculum spp. from native Australian herbivores indicates the genus is ancestrally host-associated.</title>
        <authorList>
            <person name="Volmer J.G."/>
            <person name="Soo R.M."/>
            <person name="Evans P.N."/>
            <person name="Hoedt E.C."/>
            <person name="Astorga Alsina A.L."/>
            <person name="Woodcroft B.J."/>
            <person name="Tyson G.W."/>
            <person name="Hugenholtz P."/>
            <person name="Morrison M."/>
        </authorList>
    </citation>
    <scope>NUCLEOTIDE SEQUENCE</scope>
    <source>
        <strain evidence="2">CW153</strain>
    </source>
</reference>
<keyword evidence="1" id="KW-0472">Membrane</keyword>
<sequence length="354" mass="40398">MGEKMDKWGAVNTKLTKEDGVSRTTVVVCVLAGVLIAGVLFVVGMYAAEPVIDEYLQTKQIYQLYDFYDQDIGSTQTAVYFIGSSVVGDAVHCREIDQYLQNAGYNISTYNLLMDGDTPLRRLPQIQNIIESHPSFVVIGVTYRSVTDEQWVDETVILVNEKLRINSNASQFYSPEELHDLKQKPDLRYKVRFLRSVLMPYRDTWGNDGISYAKDPFIVISNDRRTANILAEDIQKQANDPSDKWRPVVPAEMTRHKQALIYNVQTLQDAGIPVVLINMPLHPLFSEKITDESRQNFFDLLNETGAKWYDMEFAYDEEYFRDSHHASLEGGTFFSQDMAKLIISEVESGAVHYT</sequence>
<keyword evidence="3" id="KW-1185">Reference proteome</keyword>
<keyword evidence="1" id="KW-1133">Transmembrane helix</keyword>
<name>A0ABT4IN34_9EURY</name>